<evidence type="ECO:0000313" key="1">
    <source>
        <dbReference type="EMBL" id="GCD77462.1"/>
    </source>
</evidence>
<proteinExistence type="predicted"/>
<dbReference type="Gene3D" id="1.10.390.10">
    <property type="entry name" value="Neutral Protease Domain 2"/>
    <property type="match status" value="1"/>
</dbReference>
<organism evidence="1 2">
    <name type="scientific">Thermaurantimonas aggregans</name>
    <dbReference type="NCBI Taxonomy" id="2173829"/>
    <lineage>
        <taxon>Bacteria</taxon>
        <taxon>Pseudomonadati</taxon>
        <taxon>Bacteroidota</taxon>
        <taxon>Flavobacteriia</taxon>
        <taxon>Flavobacteriales</taxon>
        <taxon>Schleiferiaceae</taxon>
        <taxon>Thermaurantimonas</taxon>
    </lineage>
</organism>
<accession>A0A401XKD6</accession>
<name>A0A401XKD6_9FLAO</name>
<dbReference type="EMBL" id="BHZE01000007">
    <property type="protein sequence ID" value="GCD77462.1"/>
    <property type="molecule type" value="Genomic_DNA"/>
</dbReference>
<evidence type="ECO:0008006" key="3">
    <source>
        <dbReference type="Google" id="ProtNLM"/>
    </source>
</evidence>
<evidence type="ECO:0000313" key="2">
    <source>
        <dbReference type="Proteomes" id="UP000286715"/>
    </source>
</evidence>
<comment type="caution">
    <text evidence="1">The sequence shown here is derived from an EMBL/GenBank/DDBJ whole genome shotgun (WGS) entry which is preliminary data.</text>
</comment>
<reference evidence="1 2" key="1">
    <citation type="submission" date="2018-11" db="EMBL/GenBank/DDBJ databases">
        <title>Schleiferia aggregans sp. nov., a moderately thermophilic heterotrophic bacterium isolated from microbial mats at a terrestrial hot spring.</title>
        <authorList>
            <person name="Iino T."/>
            <person name="Ohkuma M."/>
            <person name="Haruta S."/>
        </authorList>
    </citation>
    <scope>NUCLEOTIDE SEQUENCE [LARGE SCALE GENOMIC DNA]</scope>
    <source>
        <strain evidence="1 2">LA</strain>
    </source>
</reference>
<protein>
    <recommendedName>
        <fullName evidence="3">Aminopeptidase</fullName>
    </recommendedName>
</protein>
<sequence length="879" mass="102590">MRVNWKNLPTRDTVWFYYMPQALADEKSFYSREQDEYQNAELYFFREKRAFQLPTFEENHQLIRHPLVSEVFGLYNSKTDSITFTFTVPIIQHPFPVTAMLQGGDILLQFFYPQWADGENISPFNAHLYLNLPRVRYSMTLDTDVSYSLLAPGIVISEYLDTAVRWKVEADSLQHLNLFLTRTLIRLPSVRGKEHIAVYARPENISKLSNALQEITAISKYLEEEYRQKSMQNLQFVDVSSIENRIFPNGYWLPIRMPVVSDYLPASLATAYFEALCARYVYGDRWKFPVFYSSIAEYFKYEYIKKYHPEIQLAGPLANSWVGSVFGLQYLPYHYQNQLIYLFTERQGLSQPLSDVYSDASRLHLDGAGVAKYVTSLFHLKGYLGDFKFRKLIYEALSTAAFASPERFHQFLSENHHKSLDWFTDDIYAKNKKLDYALLNSLRCNYTQVVTVKNKGKTAAPIPISGIKDGKIFITQWFEGHRGTKKIPIHIEEFERIIIDAQLITPEINHHNNQIRTSGMFRRFEPLKLQFYTGLEDPLRNQLYWFPMVNYNAYDQILLGLSLYNNGLLLKKYEYLISPQFSTGTGKLTGTASFTANYALQKGPFHMIRAGIFYKYFHYDRQLAFSRWSPTVRLWWRKANPRSKTFHITRLRYVDVQRELPPDFQELPVSITNASYGVFSLNYTMEYTSILRPTILKLNAEHASAFTKVFGEWDQRWMLPNKKWLIARVFYGQFLRNNIPAVNAFYNFGMSGTLDYNFDFLFYGRSDSTGIWSQQMFVTDGGFRAATGLFAQHWMATANLSVPVWKFFGLYGDIGFSDRVFAHGAGIRLAFVTDFLELYFPLYTSHTRAGINPGYLPTIRFLINPDVNAIQQRLRRGWF</sequence>
<dbReference type="InterPro" id="IPR027268">
    <property type="entry name" value="Peptidase_M4/M1_CTD_sf"/>
</dbReference>
<dbReference type="Proteomes" id="UP000286715">
    <property type="component" value="Unassembled WGS sequence"/>
</dbReference>
<dbReference type="AlphaFoldDB" id="A0A401XKD6"/>
<gene>
    <name evidence="1" type="ORF">JCM31826_09440</name>
</gene>
<keyword evidence="2" id="KW-1185">Reference proteome</keyword>